<reference evidence="1 2" key="1">
    <citation type="submission" date="2017-11" db="EMBL/GenBank/DDBJ databases">
        <title>De-novo sequencing of pomegranate (Punica granatum L.) genome.</title>
        <authorList>
            <person name="Akparov Z."/>
            <person name="Amiraslanov A."/>
            <person name="Hajiyeva S."/>
            <person name="Abbasov M."/>
            <person name="Kaur K."/>
            <person name="Hamwieh A."/>
            <person name="Solovyev V."/>
            <person name="Salamov A."/>
            <person name="Braich B."/>
            <person name="Kosarev P."/>
            <person name="Mahmoud A."/>
            <person name="Hajiyev E."/>
            <person name="Babayeva S."/>
            <person name="Izzatullayeva V."/>
            <person name="Mammadov A."/>
            <person name="Mammadov A."/>
            <person name="Sharifova S."/>
            <person name="Ojaghi J."/>
            <person name="Eynullazada K."/>
            <person name="Bayramov B."/>
            <person name="Abdulazimova A."/>
            <person name="Shahmuradov I."/>
        </authorList>
    </citation>
    <scope>NUCLEOTIDE SEQUENCE [LARGE SCALE GENOMIC DNA]</scope>
    <source>
        <strain evidence="2">cv. AG2017</strain>
        <tissue evidence="1">Leaf</tissue>
    </source>
</reference>
<dbReference type="Proteomes" id="UP000233551">
    <property type="component" value="Unassembled WGS sequence"/>
</dbReference>
<keyword evidence="2" id="KW-1185">Reference proteome</keyword>
<sequence>MLRITAVGDDQHRVERGAMDTEERGNGIDRKNRLNEGMESARTGSRETHDVKFSVNLDGIKATEGANDHNLGEAASNLNSGGEDLDSPDFGGWSHDPGHHPLIRVVGTLLPIGVADASVASILSKLTKNLTSD</sequence>
<comment type="caution">
    <text evidence="1">The sequence shown here is derived from an EMBL/GenBank/DDBJ whole genome shotgun (WGS) entry which is preliminary data.</text>
</comment>
<dbReference type="AlphaFoldDB" id="A0A2I0JGR2"/>
<accession>A0A2I0JGR2</accession>
<evidence type="ECO:0000313" key="1">
    <source>
        <dbReference type="EMBL" id="PKI55432.1"/>
    </source>
</evidence>
<organism evidence="1 2">
    <name type="scientific">Punica granatum</name>
    <name type="common">Pomegranate</name>
    <dbReference type="NCBI Taxonomy" id="22663"/>
    <lineage>
        <taxon>Eukaryota</taxon>
        <taxon>Viridiplantae</taxon>
        <taxon>Streptophyta</taxon>
        <taxon>Embryophyta</taxon>
        <taxon>Tracheophyta</taxon>
        <taxon>Spermatophyta</taxon>
        <taxon>Magnoliopsida</taxon>
        <taxon>eudicotyledons</taxon>
        <taxon>Gunneridae</taxon>
        <taxon>Pentapetalae</taxon>
        <taxon>rosids</taxon>
        <taxon>malvids</taxon>
        <taxon>Myrtales</taxon>
        <taxon>Lythraceae</taxon>
        <taxon>Punica</taxon>
    </lineage>
</organism>
<evidence type="ECO:0000313" key="2">
    <source>
        <dbReference type="Proteomes" id="UP000233551"/>
    </source>
</evidence>
<protein>
    <submittedName>
        <fullName evidence="1">Uncharacterized protein</fullName>
    </submittedName>
</protein>
<gene>
    <name evidence="1" type="ORF">CRG98_024205</name>
</gene>
<dbReference type="EMBL" id="PGOL01001703">
    <property type="protein sequence ID" value="PKI55432.1"/>
    <property type="molecule type" value="Genomic_DNA"/>
</dbReference>
<name>A0A2I0JGR2_PUNGR</name>
<proteinExistence type="predicted"/>